<organism evidence="5 6">
    <name type="scientific">Paenibacillus helianthi</name>
    <dbReference type="NCBI Taxonomy" id="1349432"/>
    <lineage>
        <taxon>Bacteria</taxon>
        <taxon>Bacillati</taxon>
        <taxon>Bacillota</taxon>
        <taxon>Bacilli</taxon>
        <taxon>Bacillales</taxon>
        <taxon>Paenibacillaceae</taxon>
        <taxon>Paenibacillus</taxon>
    </lineage>
</organism>
<dbReference type="InterPro" id="IPR018062">
    <property type="entry name" value="HTH_AraC-typ_CS"/>
</dbReference>
<dbReference type="Pfam" id="PF02311">
    <property type="entry name" value="AraC_binding"/>
    <property type="match status" value="1"/>
</dbReference>
<protein>
    <recommendedName>
        <fullName evidence="4">HTH araC/xylS-type domain-containing protein</fullName>
    </recommendedName>
</protein>
<sequence length="278" mass="32264">MNNSTLLTSYISNLKIDLIMADYNLCSTDWMDLGYTPDYSKFYFICEGEGWLKIGEQEYYPKPGELYLMPEGVKQSYSCISSQPFRKYWCHFSVKAGDMNLFKILELSHICSSVDREIVKEMFSSIVFHAKSSEIYAQLLAKSKLMELFAYYLSKLDLNEITLKNLTTVEKLTKILNHIEANIEQNITVHELAEIAHMHPNSFIRLFKKQLGVPPIQYITRKKIEKAKELLTATTSTISEIAMQLGFSDLFYFSKQFKKNAGLTPTDFRKQMQILHFE</sequence>
<dbReference type="EMBL" id="LVWI01000001">
    <property type="protein sequence ID" value="OKP91578.1"/>
    <property type="molecule type" value="Genomic_DNA"/>
</dbReference>
<evidence type="ECO:0000259" key="4">
    <source>
        <dbReference type="PROSITE" id="PS01124"/>
    </source>
</evidence>
<dbReference type="Gene3D" id="1.10.10.60">
    <property type="entry name" value="Homeodomain-like"/>
    <property type="match status" value="2"/>
</dbReference>
<evidence type="ECO:0000256" key="3">
    <source>
        <dbReference type="ARBA" id="ARBA00023163"/>
    </source>
</evidence>
<feature type="domain" description="HTH araC/xylS-type" evidence="4">
    <location>
        <begin position="173"/>
        <end position="271"/>
    </location>
</feature>
<dbReference type="InterPro" id="IPR009057">
    <property type="entry name" value="Homeodomain-like_sf"/>
</dbReference>
<evidence type="ECO:0000256" key="1">
    <source>
        <dbReference type="ARBA" id="ARBA00023015"/>
    </source>
</evidence>
<evidence type="ECO:0000256" key="2">
    <source>
        <dbReference type="ARBA" id="ARBA00023125"/>
    </source>
</evidence>
<dbReference type="RefSeq" id="WP_074106229.1">
    <property type="nucleotide sequence ID" value="NZ_LVWI01000001.1"/>
</dbReference>
<dbReference type="InterPro" id="IPR037923">
    <property type="entry name" value="HTH-like"/>
</dbReference>
<reference evidence="5 6" key="1">
    <citation type="submission" date="2016-03" db="EMBL/GenBank/DDBJ databases">
        <authorList>
            <person name="Sant'Anna F.H."/>
            <person name="Ambrosini A."/>
            <person name="Souza R."/>
            <person name="Bach E."/>
            <person name="Fernandes G."/>
            <person name="Balsanelli E."/>
            <person name="Baura V.A."/>
            <person name="Souza E.M."/>
            <person name="Passaglia L."/>
        </authorList>
    </citation>
    <scope>NUCLEOTIDE SEQUENCE [LARGE SCALE GENOMIC DNA]</scope>
    <source>
        <strain evidence="5 6">P26E</strain>
    </source>
</reference>
<evidence type="ECO:0000313" key="5">
    <source>
        <dbReference type="EMBL" id="OKP91578.1"/>
    </source>
</evidence>
<dbReference type="PANTHER" id="PTHR43280:SF28">
    <property type="entry name" value="HTH-TYPE TRANSCRIPTIONAL ACTIVATOR RHAS"/>
    <property type="match status" value="1"/>
</dbReference>
<keyword evidence="3" id="KW-0804">Transcription</keyword>
<dbReference type="SUPFAM" id="SSF51215">
    <property type="entry name" value="Regulatory protein AraC"/>
    <property type="match status" value="1"/>
</dbReference>
<dbReference type="Pfam" id="PF12833">
    <property type="entry name" value="HTH_18"/>
    <property type="match status" value="1"/>
</dbReference>
<dbReference type="PANTHER" id="PTHR43280">
    <property type="entry name" value="ARAC-FAMILY TRANSCRIPTIONAL REGULATOR"/>
    <property type="match status" value="1"/>
</dbReference>
<keyword evidence="1" id="KW-0805">Transcription regulation</keyword>
<dbReference type="InterPro" id="IPR018060">
    <property type="entry name" value="HTH_AraC"/>
</dbReference>
<dbReference type="Gene3D" id="2.60.120.280">
    <property type="entry name" value="Regulatory protein AraC"/>
    <property type="match status" value="1"/>
</dbReference>
<dbReference type="PROSITE" id="PS01124">
    <property type="entry name" value="HTH_ARAC_FAMILY_2"/>
    <property type="match status" value="1"/>
</dbReference>
<gene>
    <name evidence="5" type="ORF">A3844_00135</name>
</gene>
<dbReference type="InterPro" id="IPR020449">
    <property type="entry name" value="Tscrpt_reg_AraC-type_HTH"/>
</dbReference>
<dbReference type="PROSITE" id="PS00041">
    <property type="entry name" value="HTH_ARAC_FAMILY_1"/>
    <property type="match status" value="1"/>
</dbReference>
<name>A0ABX3ETN8_9BACL</name>
<accession>A0ABX3ETN8</accession>
<keyword evidence="2" id="KW-0238">DNA-binding</keyword>
<dbReference type="SUPFAM" id="SSF46689">
    <property type="entry name" value="Homeodomain-like"/>
    <property type="match status" value="2"/>
</dbReference>
<dbReference type="PRINTS" id="PR00032">
    <property type="entry name" value="HTHARAC"/>
</dbReference>
<comment type="caution">
    <text evidence="5">The sequence shown here is derived from an EMBL/GenBank/DDBJ whole genome shotgun (WGS) entry which is preliminary data.</text>
</comment>
<dbReference type="Proteomes" id="UP000186058">
    <property type="component" value="Unassembled WGS sequence"/>
</dbReference>
<dbReference type="SMART" id="SM00342">
    <property type="entry name" value="HTH_ARAC"/>
    <property type="match status" value="1"/>
</dbReference>
<evidence type="ECO:0000313" key="6">
    <source>
        <dbReference type="Proteomes" id="UP000186058"/>
    </source>
</evidence>
<proteinExistence type="predicted"/>
<keyword evidence="6" id="KW-1185">Reference proteome</keyword>
<dbReference type="InterPro" id="IPR003313">
    <property type="entry name" value="AraC-bd"/>
</dbReference>